<keyword evidence="8" id="KW-0520">NAD</keyword>
<dbReference type="Proteomes" id="UP001244490">
    <property type="component" value="Unassembled WGS sequence"/>
</dbReference>
<sequence>QRMRDLKYSLETKVIGGLFFAGQINGTTGYEEAGAQGLLAGTNAALRAQGKDSWCPRRDEAYIGVLVDDLITLGTQEP</sequence>
<dbReference type="SUPFAM" id="SSF51905">
    <property type="entry name" value="FAD/NAD(P)-binding domain"/>
    <property type="match status" value="1"/>
</dbReference>
<dbReference type="PROSITE" id="PS01281">
    <property type="entry name" value="GIDA_2"/>
    <property type="match status" value="1"/>
</dbReference>
<evidence type="ECO:0000256" key="8">
    <source>
        <dbReference type="ARBA" id="ARBA00023027"/>
    </source>
</evidence>
<dbReference type="AlphaFoldDB" id="A0AAW8AL97"/>
<keyword evidence="6" id="KW-0819">tRNA processing</keyword>
<dbReference type="EMBL" id="JAUUIA010001497">
    <property type="protein sequence ID" value="MDP0971977.1"/>
    <property type="molecule type" value="Genomic_DNA"/>
</dbReference>
<evidence type="ECO:0000256" key="7">
    <source>
        <dbReference type="ARBA" id="ARBA00022827"/>
    </source>
</evidence>
<organism evidence="12 13">
    <name type="scientific">Klebsiella pneumoniae</name>
    <dbReference type="NCBI Taxonomy" id="573"/>
    <lineage>
        <taxon>Bacteria</taxon>
        <taxon>Pseudomonadati</taxon>
        <taxon>Pseudomonadota</taxon>
        <taxon>Gammaproteobacteria</taxon>
        <taxon>Enterobacterales</taxon>
        <taxon>Enterobacteriaceae</taxon>
        <taxon>Klebsiella/Raoultella group</taxon>
        <taxon>Klebsiella</taxon>
        <taxon>Klebsiella pneumoniae complex</taxon>
    </lineage>
</organism>
<proteinExistence type="inferred from homology"/>
<dbReference type="GO" id="GO:0005829">
    <property type="term" value="C:cytosol"/>
    <property type="evidence" value="ECO:0007669"/>
    <property type="project" value="TreeGrafter"/>
</dbReference>
<name>A0AAW8AL97_KLEPN</name>
<keyword evidence="7" id="KW-0274">FAD</keyword>
<dbReference type="Pfam" id="PF01134">
    <property type="entry name" value="GIDA"/>
    <property type="match status" value="1"/>
</dbReference>
<feature type="non-terminal residue" evidence="12">
    <location>
        <position position="1"/>
    </location>
</feature>
<evidence type="ECO:0000256" key="3">
    <source>
        <dbReference type="ARBA" id="ARBA00007653"/>
    </source>
</evidence>
<dbReference type="Gene3D" id="3.50.50.60">
    <property type="entry name" value="FAD/NAD(P)-binding domain"/>
    <property type="match status" value="1"/>
</dbReference>
<dbReference type="GO" id="GO:0050660">
    <property type="term" value="F:flavin adenine dinucleotide binding"/>
    <property type="evidence" value="ECO:0007669"/>
    <property type="project" value="InterPro"/>
</dbReference>
<evidence type="ECO:0000256" key="2">
    <source>
        <dbReference type="ARBA" id="ARBA00003717"/>
    </source>
</evidence>
<evidence type="ECO:0000256" key="5">
    <source>
        <dbReference type="ARBA" id="ARBA00022630"/>
    </source>
</evidence>
<evidence type="ECO:0000256" key="1">
    <source>
        <dbReference type="ARBA" id="ARBA00001974"/>
    </source>
</evidence>
<comment type="caution">
    <text evidence="12">The sequence shown here is derived from an EMBL/GenBank/DDBJ whole genome shotgun (WGS) entry which is preliminary data.</text>
</comment>
<reference evidence="12" key="1">
    <citation type="submission" date="2023-07" db="EMBL/GenBank/DDBJ databases">
        <authorList>
            <person name="Peng Z."/>
        </authorList>
    </citation>
    <scope>NUCLEOTIDE SEQUENCE</scope>
    <source>
        <strain evidence="12">KP219</strain>
    </source>
</reference>
<keyword evidence="5" id="KW-0285">Flavoprotein</keyword>
<dbReference type="RefSeq" id="WP_305202914.1">
    <property type="nucleotide sequence ID" value="NZ_JAUUIA010001497.1"/>
</dbReference>
<dbReference type="PANTHER" id="PTHR11806:SF0">
    <property type="entry name" value="PROTEIN MTO1 HOMOLOG, MITOCHONDRIAL"/>
    <property type="match status" value="1"/>
</dbReference>
<gene>
    <name evidence="12" type="ORF">Q6294_34150</name>
</gene>
<evidence type="ECO:0000256" key="9">
    <source>
        <dbReference type="ARBA" id="ARBA00025948"/>
    </source>
</evidence>
<feature type="domain" description="MnmG N-terminal" evidence="11">
    <location>
        <begin position="4"/>
        <end position="52"/>
    </location>
</feature>
<protein>
    <recommendedName>
        <fullName evidence="4">tRNA uridine 5-carboxymethylaminomethyl modification enzyme MnmG</fullName>
    </recommendedName>
    <alternativeName>
        <fullName evidence="10">Glucose-inhibited division protein A</fullName>
    </alternativeName>
</protein>
<dbReference type="GO" id="GO:0002098">
    <property type="term" value="P:tRNA wobble uridine modification"/>
    <property type="evidence" value="ECO:0007669"/>
    <property type="project" value="TreeGrafter"/>
</dbReference>
<comment type="subunit">
    <text evidence="9">Homodimer. Heterotetramer of two MnmE and two MnmG subunits.</text>
</comment>
<accession>A0AAW8AL97</accession>
<feature type="non-terminal residue" evidence="12">
    <location>
        <position position="78"/>
    </location>
</feature>
<dbReference type="InterPro" id="IPR002218">
    <property type="entry name" value="MnmG-rel"/>
</dbReference>
<evidence type="ECO:0000256" key="10">
    <source>
        <dbReference type="ARBA" id="ARBA00031800"/>
    </source>
</evidence>
<evidence type="ECO:0000259" key="11">
    <source>
        <dbReference type="Pfam" id="PF01134"/>
    </source>
</evidence>
<comment type="similarity">
    <text evidence="3">Belongs to the MnmG family.</text>
</comment>
<comment type="function">
    <text evidence="2">NAD-binding protein involved in the addition of a carboxymethylaminomethyl (cmnm) group at the wobble position (U34) of certain tRNAs, forming tRNA-cmnm(5)s(2)U34.</text>
</comment>
<evidence type="ECO:0000256" key="6">
    <source>
        <dbReference type="ARBA" id="ARBA00022694"/>
    </source>
</evidence>
<dbReference type="GO" id="GO:0030488">
    <property type="term" value="P:tRNA methylation"/>
    <property type="evidence" value="ECO:0007669"/>
    <property type="project" value="TreeGrafter"/>
</dbReference>
<evidence type="ECO:0000313" key="13">
    <source>
        <dbReference type="Proteomes" id="UP001244490"/>
    </source>
</evidence>
<dbReference type="InterPro" id="IPR036188">
    <property type="entry name" value="FAD/NAD-bd_sf"/>
</dbReference>
<dbReference type="InterPro" id="IPR040131">
    <property type="entry name" value="MnmG_N"/>
</dbReference>
<comment type="cofactor">
    <cofactor evidence="1">
        <name>FAD</name>
        <dbReference type="ChEBI" id="CHEBI:57692"/>
    </cofactor>
</comment>
<dbReference type="PANTHER" id="PTHR11806">
    <property type="entry name" value="GLUCOSE INHIBITED DIVISION PROTEIN A"/>
    <property type="match status" value="1"/>
</dbReference>
<evidence type="ECO:0000256" key="4">
    <source>
        <dbReference type="ARBA" id="ARBA00020461"/>
    </source>
</evidence>
<evidence type="ECO:0000313" key="12">
    <source>
        <dbReference type="EMBL" id="MDP0971977.1"/>
    </source>
</evidence>
<dbReference type="InterPro" id="IPR020595">
    <property type="entry name" value="MnmG-rel_CS"/>
</dbReference>